<dbReference type="AlphaFoldDB" id="A0A074Z3W9"/>
<evidence type="ECO:0000313" key="1">
    <source>
        <dbReference type="EMBL" id="KER20192.1"/>
    </source>
</evidence>
<reference evidence="1 2" key="1">
    <citation type="submission" date="2013-11" db="EMBL/GenBank/DDBJ databases">
        <title>Opisthorchis viverrini - life in the bile duct.</title>
        <authorList>
            <person name="Young N.D."/>
            <person name="Nagarajan N."/>
            <person name="Lin S.J."/>
            <person name="Korhonen P.K."/>
            <person name="Jex A.R."/>
            <person name="Hall R.S."/>
            <person name="Safavi-Hemami H."/>
            <person name="Kaewkong W."/>
            <person name="Bertrand D."/>
            <person name="Gao S."/>
            <person name="Seet Q."/>
            <person name="Wongkham S."/>
            <person name="Teh B.T."/>
            <person name="Wongkham C."/>
            <person name="Intapan P.M."/>
            <person name="Maleewong W."/>
            <person name="Yang X."/>
            <person name="Hu M."/>
            <person name="Wang Z."/>
            <person name="Hofmann A."/>
            <person name="Sternberg P.W."/>
            <person name="Tan P."/>
            <person name="Wang J."/>
            <person name="Gasser R.B."/>
        </authorList>
    </citation>
    <scope>NUCLEOTIDE SEQUENCE [LARGE SCALE GENOMIC DNA]</scope>
</reference>
<dbReference type="CTD" id="20325367"/>
<name>A0A074Z3W9_OPIVI</name>
<protein>
    <submittedName>
        <fullName evidence="1">Uncharacterized protein</fullName>
    </submittedName>
</protein>
<dbReference type="EMBL" id="KL597081">
    <property type="protein sequence ID" value="KER20192.1"/>
    <property type="molecule type" value="Genomic_DNA"/>
</dbReference>
<keyword evidence="2" id="KW-1185">Reference proteome</keyword>
<evidence type="ECO:0000313" key="2">
    <source>
        <dbReference type="Proteomes" id="UP000054324"/>
    </source>
</evidence>
<sequence>MAKPATLVASVRLSAPPRFRFHSCKLFHEPVSLVNRNCAQSTGCTPPMNCSDSKWWRDTWSSHGKAQIKRLLQAGGKHGRVRSRWYPGSLKPPHSLLAIGWHFEIRYKGINRASLVHLPRSSSGRIQGCLRSASENGLQRRQITPVNSLRNLLKVHWTSVHSEGYGKEIFILILTSLPHPLQHSLQLLVPTATGHQARATHLRRTDPTATGVATPVLAKRDRHLLQAGEEHGRVRPGCHLGGLEPPHSLLAAGRRVELRCKDFLCGGPVHLSAASRAAVARPLSRFFSAAKLPRSVSCPVAFATSSKSSNNVRTSPSSSVCCHGIFNLILATASIERKKPFAAEHTISFERMVLGILKKALPDLKSGKQIFTTRSRHLFYHLYLNNVVANIQSPQNNRAYTIELSSVKHKFDITL</sequence>
<gene>
    <name evidence="1" type="ORF">T265_11199</name>
</gene>
<dbReference type="Proteomes" id="UP000054324">
    <property type="component" value="Unassembled WGS sequence"/>
</dbReference>
<dbReference type="RefSeq" id="XP_009176060.1">
    <property type="nucleotide sequence ID" value="XM_009177796.1"/>
</dbReference>
<organism evidence="1 2">
    <name type="scientific">Opisthorchis viverrini</name>
    <name type="common">Southeast Asian liver fluke</name>
    <dbReference type="NCBI Taxonomy" id="6198"/>
    <lineage>
        <taxon>Eukaryota</taxon>
        <taxon>Metazoa</taxon>
        <taxon>Spiralia</taxon>
        <taxon>Lophotrochozoa</taxon>
        <taxon>Platyhelminthes</taxon>
        <taxon>Trematoda</taxon>
        <taxon>Digenea</taxon>
        <taxon>Opisthorchiida</taxon>
        <taxon>Opisthorchiata</taxon>
        <taxon>Opisthorchiidae</taxon>
        <taxon>Opisthorchis</taxon>
    </lineage>
</organism>
<dbReference type="KEGG" id="ovi:T265_11199"/>
<accession>A0A074Z3W9</accession>
<dbReference type="GeneID" id="20325367"/>
<proteinExistence type="predicted"/>